<keyword evidence="1" id="KW-0812">Transmembrane</keyword>
<dbReference type="InterPro" id="IPR010656">
    <property type="entry name" value="DctM"/>
</dbReference>
<name>A0AAU9EDA4_9BACT</name>
<feature type="transmembrane region" description="Helical" evidence="1">
    <location>
        <begin position="346"/>
        <end position="366"/>
    </location>
</feature>
<feature type="transmembrane region" description="Helical" evidence="1">
    <location>
        <begin position="21"/>
        <end position="40"/>
    </location>
</feature>
<feature type="domain" description="TRAP C4-dicarboxylate transport system permease DctM subunit" evidence="2">
    <location>
        <begin position="121"/>
        <end position="558"/>
    </location>
</feature>
<dbReference type="PANTHER" id="PTHR43849:SF2">
    <property type="entry name" value="BLL3936 PROTEIN"/>
    <property type="match status" value="1"/>
</dbReference>
<evidence type="ECO:0000259" key="2">
    <source>
        <dbReference type="Pfam" id="PF06808"/>
    </source>
</evidence>
<feature type="transmembrane region" description="Helical" evidence="1">
    <location>
        <begin position="564"/>
        <end position="587"/>
    </location>
</feature>
<feature type="transmembrane region" description="Helical" evidence="1">
    <location>
        <begin position="532"/>
        <end position="552"/>
    </location>
</feature>
<evidence type="ECO:0000313" key="3">
    <source>
        <dbReference type="EMBL" id="BEQ14527.1"/>
    </source>
</evidence>
<proteinExistence type="predicted"/>
<feature type="transmembrane region" description="Helical" evidence="1">
    <location>
        <begin position="499"/>
        <end position="520"/>
    </location>
</feature>
<dbReference type="EMBL" id="AP028679">
    <property type="protein sequence ID" value="BEQ14527.1"/>
    <property type="molecule type" value="Genomic_DNA"/>
</dbReference>
<dbReference type="RefSeq" id="WP_338606231.1">
    <property type="nucleotide sequence ID" value="NZ_AP028679.1"/>
</dbReference>
<feature type="transmembrane region" description="Helical" evidence="1">
    <location>
        <begin position="46"/>
        <end position="64"/>
    </location>
</feature>
<keyword evidence="1" id="KW-1133">Transmembrane helix</keyword>
<feature type="transmembrane region" description="Helical" evidence="1">
    <location>
        <begin position="171"/>
        <end position="200"/>
    </location>
</feature>
<feature type="transmembrane region" description="Helical" evidence="1">
    <location>
        <begin position="372"/>
        <end position="392"/>
    </location>
</feature>
<feature type="transmembrane region" description="Helical" evidence="1">
    <location>
        <begin position="456"/>
        <end position="487"/>
    </location>
</feature>
<dbReference type="KEGG" id="dmp:FAK_15930"/>
<feature type="transmembrane region" description="Helical" evidence="1">
    <location>
        <begin position="76"/>
        <end position="98"/>
    </location>
</feature>
<protein>
    <submittedName>
        <fullName evidence="3">C4-dicarboxylate ABC transporter</fullName>
    </submittedName>
</protein>
<feature type="transmembrane region" description="Helical" evidence="1">
    <location>
        <begin position="593"/>
        <end position="626"/>
    </location>
</feature>
<sequence length="633" mass="67265">MMPASEENNIPKSRMSGPARWLVFTVAVGLTCFHLYTAAFGVMSPLYQRSVHLMGLMLLTFLIYRAFTGRDGSNPGVVDWIVSLGMIAVGLFFINAFAPNAVLERGIMGPTDNEIWMGALLIVLILEGTRRTVGLPIVLVAVAFLAYGMLGPYMPDMLAHKGYSPQRLVSYLVWTTEGVFGIPIAVSATFVVVFIIFGAFLDKLGAGNFFIQLALALTGRRRGGPALTSVVASGLMGSISGSSVSNVVTTGTFTIPLMKRTGYSPLFAGAVEAVASTGGQIMPPVMGAGAFVMAELLGTSYAHIALAAVIPALLYFLSVGLMVYFEAQRKQLKVLSKEEVPNALDTLRKGYHLLIPLLVLIYLLVVEQLSPMLSGFYAICTLVVTASAYIVVREKRFPWREIIEALEKGIITAAPVAMACAAAGMVIGVVSLTGLGVRFTQMVIHLSGGVLWLGGLLTMVACIILGMGLPTTAAYIITAILGVPALTDMGVSPLQAHMFIFYFAIISFITPPVAISAYAASGIAGTNAMNTGFQSFKLGLAGFIVPFLFLYSPSIVLEGSLWHIVLNSLTAMLGVGALAGGLVGWFFMPLKLWLRLIFLVSAIALIVPNLLASLVGIVPLVIVAMMGVKSKKV</sequence>
<organism evidence="3 4">
    <name type="scientific">Desulfoferula mesophila</name>
    <dbReference type="NCBI Taxonomy" id="3058419"/>
    <lineage>
        <taxon>Bacteria</taxon>
        <taxon>Pseudomonadati</taxon>
        <taxon>Thermodesulfobacteriota</taxon>
        <taxon>Desulfarculia</taxon>
        <taxon>Desulfarculales</taxon>
        <taxon>Desulfarculaceae</taxon>
        <taxon>Desulfoferula</taxon>
    </lineage>
</organism>
<gene>
    <name evidence="3" type="ORF">FAK_15930</name>
</gene>
<keyword evidence="1" id="KW-0472">Membrane</keyword>
<dbReference type="NCBIfam" id="TIGR02123">
    <property type="entry name" value="TRAP_fused"/>
    <property type="match status" value="1"/>
</dbReference>
<dbReference type="AlphaFoldDB" id="A0AAU9EDA4"/>
<dbReference type="PANTHER" id="PTHR43849">
    <property type="entry name" value="BLL3936 PROTEIN"/>
    <property type="match status" value="1"/>
</dbReference>
<keyword evidence="4" id="KW-1185">Reference proteome</keyword>
<feature type="transmembrane region" description="Helical" evidence="1">
    <location>
        <begin position="413"/>
        <end position="436"/>
    </location>
</feature>
<dbReference type="Proteomes" id="UP001366166">
    <property type="component" value="Chromosome"/>
</dbReference>
<dbReference type="InterPro" id="IPR011853">
    <property type="entry name" value="TRAP_DctM-Dct_fused"/>
</dbReference>
<accession>A0AAU9EDA4</accession>
<feature type="transmembrane region" description="Helical" evidence="1">
    <location>
        <begin position="133"/>
        <end position="150"/>
    </location>
</feature>
<evidence type="ECO:0000313" key="4">
    <source>
        <dbReference type="Proteomes" id="UP001366166"/>
    </source>
</evidence>
<reference evidence="4" key="1">
    <citation type="journal article" date="2023" name="Arch. Microbiol.">
        <title>Desulfoferula mesophilus gen. nov. sp. nov., a mesophilic sulfate-reducing bacterium isolated from a brackish lake sediment.</title>
        <authorList>
            <person name="Watanabe T."/>
            <person name="Yabe T."/>
            <person name="Tsuji J.M."/>
            <person name="Fukui M."/>
        </authorList>
    </citation>
    <scope>NUCLEOTIDE SEQUENCE [LARGE SCALE GENOMIC DNA]</scope>
    <source>
        <strain evidence="4">12FAK</strain>
    </source>
</reference>
<dbReference type="Pfam" id="PF06808">
    <property type="entry name" value="DctM"/>
    <property type="match status" value="1"/>
</dbReference>
<evidence type="ECO:0000256" key="1">
    <source>
        <dbReference type="SAM" id="Phobius"/>
    </source>
</evidence>
<feature type="transmembrane region" description="Helical" evidence="1">
    <location>
        <begin position="301"/>
        <end position="325"/>
    </location>
</feature>